<reference evidence="1" key="1">
    <citation type="submission" date="2021-02" db="EMBL/GenBank/DDBJ databases">
        <title>First Annotated Genome of the Yellow-green Alga Tribonema minus.</title>
        <authorList>
            <person name="Mahan K.M."/>
        </authorList>
    </citation>
    <scope>NUCLEOTIDE SEQUENCE</scope>
    <source>
        <strain evidence="1">UTEX B ZZ1240</strain>
    </source>
</reference>
<name>A0A835YSR8_9STRA</name>
<sequence length="365" mass="38776">MLLGTLAARKGKAADTPQSGACAVVTWVMEAVGRVIGHAQEHGRTHVVITPYPGHKEGDAGLLPELSTAVAHMVEDGSMHGVHKSVQQLLQRTATVPQRSIDAGAKATPTAADVERASIHVAPAALDVASDHVLLATVDDVVDTGASGVLSCNLLEQLEQHAGAATVHIALAGTAQYCTAHGLVDAEEGADASDAVRWQQCPAVAAGERLQQLWRVKQRVGGEELTITYDVEAQQAADSARRLGQRDTSQDMDYSNLLLECSFKDSIRWMCTGAWKKDGKPTCTCTGVGGGFKLMRGQLVLLCPEHGAKSDITAKRCRLMRWPCDADGEKLEEYKHGGVTYKVMSVDAAKKAARKAAKALQLSSP</sequence>
<dbReference type="CDD" id="cd06223">
    <property type="entry name" value="PRTases_typeI"/>
    <property type="match status" value="1"/>
</dbReference>
<proteinExistence type="predicted"/>
<keyword evidence="2" id="KW-1185">Reference proteome</keyword>
<dbReference type="EMBL" id="JAFCMP010000511">
    <property type="protein sequence ID" value="KAG5178925.1"/>
    <property type="molecule type" value="Genomic_DNA"/>
</dbReference>
<accession>A0A835YSR8</accession>
<protein>
    <submittedName>
        <fullName evidence="1">Uncharacterized protein</fullName>
    </submittedName>
</protein>
<gene>
    <name evidence="1" type="ORF">JKP88DRAFT_264498</name>
</gene>
<dbReference type="AlphaFoldDB" id="A0A835YSR8"/>
<dbReference type="InterPro" id="IPR000836">
    <property type="entry name" value="PRTase_dom"/>
</dbReference>
<dbReference type="Proteomes" id="UP000664859">
    <property type="component" value="Unassembled WGS sequence"/>
</dbReference>
<comment type="caution">
    <text evidence="1">The sequence shown here is derived from an EMBL/GenBank/DDBJ whole genome shotgun (WGS) entry which is preliminary data.</text>
</comment>
<evidence type="ECO:0000313" key="1">
    <source>
        <dbReference type="EMBL" id="KAG5178925.1"/>
    </source>
</evidence>
<evidence type="ECO:0000313" key="2">
    <source>
        <dbReference type="Proteomes" id="UP000664859"/>
    </source>
</evidence>
<organism evidence="1 2">
    <name type="scientific">Tribonema minus</name>
    <dbReference type="NCBI Taxonomy" id="303371"/>
    <lineage>
        <taxon>Eukaryota</taxon>
        <taxon>Sar</taxon>
        <taxon>Stramenopiles</taxon>
        <taxon>Ochrophyta</taxon>
        <taxon>PX clade</taxon>
        <taxon>Xanthophyceae</taxon>
        <taxon>Tribonematales</taxon>
        <taxon>Tribonemataceae</taxon>
        <taxon>Tribonema</taxon>
    </lineage>
</organism>